<organism evidence="2 3">
    <name type="scientific">Ralstonia wenshanensis</name>
    <dbReference type="NCBI Taxonomy" id="2842456"/>
    <lineage>
        <taxon>Bacteria</taxon>
        <taxon>Pseudomonadati</taxon>
        <taxon>Pseudomonadota</taxon>
        <taxon>Betaproteobacteria</taxon>
        <taxon>Burkholderiales</taxon>
        <taxon>Burkholderiaceae</taxon>
        <taxon>Ralstonia</taxon>
    </lineage>
</organism>
<name>A0AAD2B5T3_9RALS</name>
<evidence type="ECO:0000256" key="1">
    <source>
        <dbReference type="SAM" id="MobiDB-lite"/>
    </source>
</evidence>
<comment type="caution">
    <text evidence="2">The sequence shown here is derived from an EMBL/GenBank/DDBJ whole genome shotgun (WGS) entry which is preliminary data.</text>
</comment>
<dbReference type="Proteomes" id="UP001189915">
    <property type="component" value="Unassembled WGS sequence"/>
</dbReference>
<accession>A0AAD2B5T3</accession>
<keyword evidence="3" id="KW-1185">Reference proteome</keyword>
<reference evidence="2 3" key="1">
    <citation type="submission" date="2023-07" db="EMBL/GenBank/DDBJ databases">
        <authorList>
            <person name="Peeters C."/>
        </authorList>
    </citation>
    <scope>NUCLEOTIDE SEQUENCE [LARGE SCALE GENOMIC DNA]</scope>
    <source>
        <strain evidence="2 3">LMG 18091</strain>
    </source>
</reference>
<evidence type="ECO:0000313" key="3">
    <source>
        <dbReference type="Proteomes" id="UP001189915"/>
    </source>
</evidence>
<proteinExistence type="predicted"/>
<evidence type="ECO:0000313" key="2">
    <source>
        <dbReference type="EMBL" id="CAJ0703148.1"/>
    </source>
</evidence>
<dbReference type="AlphaFoldDB" id="A0AAD2B5T3"/>
<dbReference type="RefSeq" id="WP_392397744.1">
    <property type="nucleotide sequence ID" value="NZ_CATWAF010000005.1"/>
</dbReference>
<protein>
    <submittedName>
        <fullName evidence="2">Uncharacterized protein</fullName>
    </submittedName>
</protein>
<gene>
    <name evidence="2" type="ORF">LMG18091_03858</name>
</gene>
<dbReference type="EMBL" id="CATWAF010000005">
    <property type="protein sequence ID" value="CAJ0703148.1"/>
    <property type="molecule type" value="Genomic_DNA"/>
</dbReference>
<sequence length="77" mass="8713">MRFDDSVAALNVHVWVTTEHFCDTRWTLAQQVRATLAETRCAAPMRIRELHIVRDDTQEMDGGPARQGRKSAQTMAG</sequence>
<feature type="region of interest" description="Disordered" evidence="1">
    <location>
        <begin position="56"/>
        <end position="77"/>
    </location>
</feature>